<dbReference type="Proteomes" id="UP000193710">
    <property type="component" value="Unassembled WGS sequence"/>
</dbReference>
<dbReference type="STRING" id="47839.BN973_05626"/>
<name>A0A024K603_9MYCO</name>
<dbReference type="Proteomes" id="UP000028880">
    <property type="component" value="Unassembled WGS sequence"/>
</dbReference>
<gene>
    <name evidence="2" type="ORF">AWC29_01105</name>
    <name evidence="1" type="ORF">BN973_05626</name>
</gene>
<reference evidence="1" key="1">
    <citation type="journal article" date="2014" name="Genome Announc.">
        <title>Draft Genome Sequence of Mycobacterium triplex DSM 44626.</title>
        <authorList>
            <person name="Sassi M."/>
            <person name="Croce O."/>
            <person name="Robert C."/>
            <person name="Raoult D."/>
            <person name="Drancourt M."/>
        </authorList>
    </citation>
    <scope>NUCLEOTIDE SEQUENCE [LARGE SCALE GENOMIC DNA]</scope>
    <source>
        <strain evidence="1">DSM 44626</strain>
    </source>
</reference>
<dbReference type="OrthoDB" id="4738418at2"/>
<proteinExistence type="predicted"/>
<dbReference type="HOGENOM" id="CLU_1407419_0_0_11"/>
<keyword evidence="3" id="KW-1185">Reference proteome</keyword>
<evidence type="ECO:0000313" key="1">
    <source>
        <dbReference type="EMBL" id="CDO91219.1"/>
    </source>
</evidence>
<protein>
    <submittedName>
        <fullName evidence="1">Uncharacterized protein</fullName>
    </submittedName>
</protein>
<sequence>MWRVEYGSECWQKAATVTYVERRRSCAESILDRSRRGALEVDWRDQLVDAALLRVAAVPIMQTYVDIDVMVAMEVAGWPCRPWEPYAANGDWRLALETWYEDRLAVEEAYEAAGRTGLINLARARESSWWRDQQRGRDFIGAWYRAGLAAGGEPCDWRSWFKQRIRLREETDPLRIRGRDRSLAGVDANSWMEVLPECWTRTQP</sequence>
<evidence type="ECO:0000313" key="2">
    <source>
        <dbReference type="EMBL" id="ORX03290.1"/>
    </source>
</evidence>
<reference evidence="2 3" key="3">
    <citation type="submission" date="2016-01" db="EMBL/GenBank/DDBJ databases">
        <title>The new phylogeny of the genus Mycobacterium.</title>
        <authorList>
            <person name="Tarcisio F."/>
            <person name="Conor M."/>
            <person name="Antonella G."/>
            <person name="Elisabetta G."/>
            <person name="Giulia F.S."/>
            <person name="Sara T."/>
            <person name="Anna F."/>
            <person name="Clotilde B."/>
            <person name="Roberto B."/>
            <person name="Veronica D.S."/>
            <person name="Fabio R."/>
            <person name="Monica P."/>
            <person name="Olivier J."/>
            <person name="Enrico T."/>
            <person name="Nicola S."/>
        </authorList>
    </citation>
    <scope>NUCLEOTIDE SEQUENCE [LARGE SCALE GENOMIC DNA]</scope>
    <source>
        <strain evidence="2 3">DSM 44626</strain>
    </source>
</reference>
<organism evidence="1">
    <name type="scientific">Mycobacterium triplex</name>
    <dbReference type="NCBI Taxonomy" id="47839"/>
    <lineage>
        <taxon>Bacteria</taxon>
        <taxon>Bacillati</taxon>
        <taxon>Actinomycetota</taxon>
        <taxon>Actinomycetes</taxon>
        <taxon>Mycobacteriales</taxon>
        <taxon>Mycobacteriaceae</taxon>
        <taxon>Mycobacterium</taxon>
        <taxon>Mycobacterium simiae complex</taxon>
    </lineage>
</organism>
<evidence type="ECO:0000313" key="3">
    <source>
        <dbReference type="Proteomes" id="UP000193710"/>
    </source>
</evidence>
<accession>A0A024K603</accession>
<dbReference type="EMBL" id="HG964447">
    <property type="protein sequence ID" value="CDO91219.1"/>
    <property type="molecule type" value="Genomic_DNA"/>
</dbReference>
<reference evidence="1" key="2">
    <citation type="submission" date="2014-04" db="EMBL/GenBank/DDBJ databases">
        <authorList>
            <person name="Xu Y.W."/>
            <person name="Yang Q."/>
        </authorList>
    </citation>
    <scope>NUCLEOTIDE SEQUENCE</scope>
    <source>
        <strain evidence="1">DSM 44626</strain>
    </source>
</reference>
<dbReference type="eggNOG" id="ENOG5031Y50">
    <property type="taxonomic scope" value="Bacteria"/>
</dbReference>
<dbReference type="EMBL" id="LQPY01000023">
    <property type="protein sequence ID" value="ORX03290.1"/>
    <property type="molecule type" value="Genomic_DNA"/>
</dbReference>
<dbReference type="AlphaFoldDB" id="A0A024K603"/>